<organism evidence="2 3">
    <name type="scientific">Thiohalocapsa halophila</name>
    <dbReference type="NCBI Taxonomy" id="69359"/>
    <lineage>
        <taxon>Bacteria</taxon>
        <taxon>Pseudomonadati</taxon>
        <taxon>Pseudomonadota</taxon>
        <taxon>Gammaproteobacteria</taxon>
        <taxon>Chromatiales</taxon>
        <taxon>Chromatiaceae</taxon>
        <taxon>Thiohalocapsa</taxon>
    </lineage>
</organism>
<evidence type="ECO:0000259" key="1">
    <source>
        <dbReference type="Pfam" id="PF05685"/>
    </source>
</evidence>
<name>A0ABS1CD75_9GAMM</name>
<dbReference type="Pfam" id="PF05685">
    <property type="entry name" value="Uma2"/>
    <property type="match status" value="1"/>
</dbReference>
<evidence type="ECO:0000313" key="2">
    <source>
        <dbReference type="EMBL" id="MBK1629849.1"/>
    </source>
</evidence>
<comment type="caution">
    <text evidence="2">The sequence shown here is derived from an EMBL/GenBank/DDBJ whole genome shotgun (WGS) entry which is preliminary data.</text>
</comment>
<dbReference type="RefSeq" id="WP_200234184.1">
    <property type="nucleotide sequence ID" value="NZ_NRRV01000006.1"/>
</dbReference>
<dbReference type="InterPro" id="IPR008538">
    <property type="entry name" value="Uma2"/>
</dbReference>
<sequence>MSVQPIPYLTFEDWLAAEREATDTRTELVDGEVFAMTGGSEEHNLIATNIVRELGNQFRRRPCYVYAGDMKVRADAANFGAYPDIMAVCGERTYHDQRRDIITNPTLIIEILSDPTEAYDRGDKFAHYRTLRSLQTYLLVSQHRVAAELYVRQADGRWLLSTYDRLADSVPLESVEASLELAEVYDKVELRAISDSAQLPSQGAP</sequence>
<dbReference type="CDD" id="cd06260">
    <property type="entry name" value="DUF820-like"/>
    <property type="match status" value="1"/>
</dbReference>
<proteinExistence type="predicted"/>
<reference evidence="2 3" key="1">
    <citation type="journal article" date="2020" name="Microorganisms">
        <title>Osmotic Adaptation and Compatible Solute Biosynthesis of Phototrophic Bacteria as Revealed from Genome Analyses.</title>
        <authorList>
            <person name="Imhoff J.F."/>
            <person name="Rahn T."/>
            <person name="Kunzel S."/>
            <person name="Keller A."/>
            <person name="Neulinger S.C."/>
        </authorList>
    </citation>
    <scope>NUCLEOTIDE SEQUENCE [LARGE SCALE GENOMIC DNA]</scope>
    <source>
        <strain evidence="2 3">DSM 6210</strain>
    </source>
</reference>
<dbReference type="InterPro" id="IPR011335">
    <property type="entry name" value="Restrct_endonuc-II-like"/>
</dbReference>
<feature type="domain" description="Putative restriction endonuclease" evidence="1">
    <location>
        <begin position="12"/>
        <end position="181"/>
    </location>
</feature>
<dbReference type="EMBL" id="NRRV01000006">
    <property type="protein sequence ID" value="MBK1629849.1"/>
    <property type="molecule type" value="Genomic_DNA"/>
</dbReference>
<gene>
    <name evidence="2" type="ORF">CKO31_03645</name>
</gene>
<dbReference type="Gene3D" id="3.90.1570.10">
    <property type="entry name" value="tt1808, chain A"/>
    <property type="match status" value="1"/>
</dbReference>
<dbReference type="SUPFAM" id="SSF52980">
    <property type="entry name" value="Restriction endonuclease-like"/>
    <property type="match status" value="1"/>
</dbReference>
<keyword evidence="3" id="KW-1185">Reference proteome</keyword>
<protein>
    <recommendedName>
        <fullName evidence="1">Putative restriction endonuclease domain-containing protein</fullName>
    </recommendedName>
</protein>
<dbReference type="InterPro" id="IPR012296">
    <property type="entry name" value="Nuclease_put_TT1808"/>
</dbReference>
<evidence type="ECO:0000313" key="3">
    <source>
        <dbReference type="Proteomes" id="UP000748752"/>
    </source>
</evidence>
<accession>A0ABS1CD75</accession>
<dbReference type="PANTHER" id="PTHR36558">
    <property type="entry name" value="GLR1098 PROTEIN"/>
    <property type="match status" value="1"/>
</dbReference>
<dbReference type="Proteomes" id="UP000748752">
    <property type="component" value="Unassembled WGS sequence"/>
</dbReference>
<dbReference type="PANTHER" id="PTHR36558:SF1">
    <property type="entry name" value="RESTRICTION ENDONUCLEASE DOMAIN-CONTAINING PROTEIN-RELATED"/>
    <property type="match status" value="1"/>
</dbReference>